<dbReference type="NCBIfam" id="TIGR04131">
    <property type="entry name" value="Bac_Flav_CTERM"/>
    <property type="match status" value="1"/>
</dbReference>
<dbReference type="Pfam" id="PF05572">
    <property type="entry name" value="Peptidase_M43"/>
    <property type="match status" value="1"/>
</dbReference>
<keyword evidence="7" id="KW-0482">Metalloprotease</keyword>
<dbReference type="PANTHER" id="PTHR47466">
    <property type="match status" value="1"/>
</dbReference>
<dbReference type="RefSeq" id="WP_209141734.1">
    <property type="nucleotide sequence ID" value="NZ_JAGHKO010000010.1"/>
</dbReference>
<name>A0ABS3Z0J2_9BACT</name>
<evidence type="ECO:0000313" key="11">
    <source>
        <dbReference type="Proteomes" id="UP000677244"/>
    </source>
</evidence>
<dbReference type="InterPro" id="IPR013783">
    <property type="entry name" value="Ig-like_fold"/>
</dbReference>
<evidence type="ECO:0000256" key="5">
    <source>
        <dbReference type="ARBA" id="ARBA00022801"/>
    </source>
</evidence>
<dbReference type="PROSITE" id="PS50093">
    <property type="entry name" value="PKD"/>
    <property type="match status" value="1"/>
</dbReference>
<keyword evidence="8" id="KW-1015">Disulfide bond</keyword>
<dbReference type="PANTHER" id="PTHR47466:SF1">
    <property type="entry name" value="METALLOPROTEASE MEP1 (AFU_ORTHOLOGUE AFUA_1G07730)-RELATED"/>
    <property type="match status" value="1"/>
</dbReference>
<keyword evidence="6" id="KW-0862">Zinc</keyword>
<dbReference type="Gene3D" id="3.40.390.10">
    <property type="entry name" value="Collagenase (Catalytic Domain)"/>
    <property type="match status" value="1"/>
</dbReference>
<dbReference type="InterPro" id="IPR000601">
    <property type="entry name" value="PKD_dom"/>
</dbReference>
<evidence type="ECO:0000256" key="8">
    <source>
        <dbReference type="ARBA" id="ARBA00023157"/>
    </source>
</evidence>
<evidence type="ECO:0000256" key="7">
    <source>
        <dbReference type="ARBA" id="ARBA00023049"/>
    </source>
</evidence>
<evidence type="ECO:0000259" key="9">
    <source>
        <dbReference type="PROSITE" id="PS50093"/>
    </source>
</evidence>
<dbReference type="SUPFAM" id="SSF49299">
    <property type="entry name" value="PKD domain"/>
    <property type="match status" value="3"/>
</dbReference>
<evidence type="ECO:0000256" key="2">
    <source>
        <dbReference type="ARBA" id="ARBA00022670"/>
    </source>
</evidence>
<comment type="caution">
    <text evidence="10">The sequence shown here is derived from an EMBL/GenBank/DDBJ whole genome shotgun (WGS) entry which is preliminary data.</text>
</comment>
<feature type="domain" description="PKD" evidence="9">
    <location>
        <begin position="445"/>
        <end position="504"/>
    </location>
</feature>
<dbReference type="Proteomes" id="UP000677244">
    <property type="component" value="Unassembled WGS sequence"/>
</dbReference>
<evidence type="ECO:0000256" key="6">
    <source>
        <dbReference type="ARBA" id="ARBA00022833"/>
    </source>
</evidence>
<protein>
    <submittedName>
        <fullName evidence="10">Gliding motility-associated C-terminal domain-containing protein</fullName>
    </submittedName>
</protein>
<dbReference type="Pfam" id="PF13585">
    <property type="entry name" value="CHU_C"/>
    <property type="match status" value="1"/>
</dbReference>
<sequence>MTISTWKGLIFSCVLFFMFPFISHAQEGMPIAVRPCGTDRLLAQLRKNPAFAARENAINQLITKKHYLHVAAAPPAVVILPVVVHIINEDPNAYTDAAVIQAIQALNDAYSASGTFAGGRTDTRIQFCLAKTAPDGGRTNGIVRTHSYLSDFDYDMEGDELIGLGAWDRNRYINIWVVSAIRSEFMQDFSCGSWTRLTMGGYASAGGDVVVSGLGVDLVAHEMGHYLSLAHTFAARDCRNNDCLTDGDMVCDTPPERTIAGGGCSAPQNSCSTDTLSGFTTDVNDLPDNFMDYGSGAGCVMGFTPGQAERMQNFIATALPQMVNSTVCNDPCGAAITASFTRNIEYPVVGDVVTFTAATIAGQTLQWLVDGTPAGTGPTLTITVLQKKTYKLELRVTDNASGCRASTTDAFQVSCGVVARFYPDKRKIASKDGIQTDHIVFTNRSRNATAWKWLMSNDKGMTEQVVSTDEQLDYLFKNPGTYKVRLYATNGSCEDTSNPVTIVVDDPTADGVIHIESVSCYQQDKVKVELWFENRGYVTIPKNTPLSFYDDDPRTGRGKLLGTPFLLPNDLPGKCASYLYNTTVIVGREYLDTLVSVMNDNGTTLPLALPNTGLPEVTFNNNINIKKGFSFRATVTPNEYTLQPQQQQALEPIVISGGAITTATWDASPYLSCTNCINTTFTALYRQDTLATAKVRIYTDNACYSDAAVKIHIPIVDDYTVTLNDLQCSSTDGLHVDFSLCNAYPQGNIPANLQVDFYDRLPTDPAAVKLGNSFLTPTISTGTCSNYEQYIPGTTSGNVFAVVNKDRQAYPPASGLNESDYNNNTHSHNYIPPVLTVLPNDTTVFRKAPFNLYYEVPGFTPVSYLWDNSSSYTLSCTTCPSPVATMLDSGLVSLQVTNQYGCVLKAQEYVHIFPPDMTVELLSAECFDEAHIQVKFKVCMGNGYDTVYKQIPVSFYNGSPDDAATKLLSPNYATPAPVFGECREFTHVVTAPGTSQVTALVNDSKTQPFKETNYTNNQSSLKYEAFTIEPTPAIITLARPGNVPLRTTVKGGTAASYLWKPASGLSCDTCAEPVATASSSIKYLVTVTNNHYCKDTATIYIQTFVKTGVAMPNAFSPNGDGRNDYFYVMGGLDIQKVKNLSVFNRYGQKIFESLNSPANDRKFGWDGRQNGKKVDFGTYVYFAAVEYLDGTVQTFKGTVIVTP</sequence>
<keyword evidence="3" id="KW-0479">Metal-binding</keyword>
<accession>A0ABS3Z0J2</accession>
<dbReference type="InterPro" id="IPR035986">
    <property type="entry name" value="PKD_dom_sf"/>
</dbReference>
<evidence type="ECO:0000256" key="3">
    <source>
        <dbReference type="ARBA" id="ARBA00022723"/>
    </source>
</evidence>
<dbReference type="SUPFAM" id="SSF55486">
    <property type="entry name" value="Metalloproteases ('zincins'), catalytic domain"/>
    <property type="match status" value="1"/>
</dbReference>
<reference evidence="10 11" key="1">
    <citation type="submission" date="2021-03" db="EMBL/GenBank/DDBJ databases">
        <title>Assistant Professor.</title>
        <authorList>
            <person name="Huq M.A."/>
        </authorList>
    </citation>
    <scope>NUCLEOTIDE SEQUENCE [LARGE SCALE GENOMIC DNA]</scope>
    <source>
        <strain evidence="10 11">MAH-29</strain>
    </source>
</reference>
<dbReference type="Gene3D" id="2.60.40.10">
    <property type="entry name" value="Immunoglobulins"/>
    <property type="match status" value="2"/>
</dbReference>
<evidence type="ECO:0000256" key="4">
    <source>
        <dbReference type="ARBA" id="ARBA00022729"/>
    </source>
</evidence>
<dbReference type="InterPro" id="IPR024079">
    <property type="entry name" value="MetalloPept_cat_dom_sf"/>
</dbReference>
<dbReference type="InterPro" id="IPR026341">
    <property type="entry name" value="T9SS_type_B"/>
</dbReference>
<comment type="similarity">
    <text evidence="1">Belongs to the peptidase M43B family.</text>
</comment>
<organism evidence="10 11">
    <name type="scientific">Niastella soli</name>
    <dbReference type="NCBI Taxonomy" id="2821487"/>
    <lineage>
        <taxon>Bacteria</taxon>
        <taxon>Pseudomonadati</taxon>
        <taxon>Bacteroidota</taxon>
        <taxon>Chitinophagia</taxon>
        <taxon>Chitinophagales</taxon>
        <taxon>Chitinophagaceae</taxon>
        <taxon>Niastella</taxon>
    </lineage>
</organism>
<keyword evidence="4" id="KW-0732">Signal</keyword>
<proteinExistence type="inferred from homology"/>
<gene>
    <name evidence="10" type="ORF">J7I42_25600</name>
</gene>
<evidence type="ECO:0000313" key="10">
    <source>
        <dbReference type="EMBL" id="MBO9203685.1"/>
    </source>
</evidence>
<evidence type="ECO:0000256" key="1">
    <source>
        <dbReference type="ARBA" id="ARBA00008721"/>
    </source>
</evidence>
<keyword evidence="11" id="KW-1185">Reference proteome</keyword>
<keyword evidence="2" id="KW-0645">Protease</keyword>
<keyword evidence="5" id="KW-0378">Hydrolase</keyword>
<dbReference type="EMBL" id="JAGHKO010000010">
    <property type="protein sequence ID" value="MBO9203685.1"/>
    <property type="molecule type" value="Genomic_DNA"/>
</dbReference>
<dbReference type="InterPro" id="IPR008754">
    <property type="entry name" value="Peptidase_M43"/>
</dbReference>